<dbReference type="PANTHER" id="PTHR30486:SF15">
    <property type="entry name" value="TYPE II_IV SECRETION SYSTEM ATPASE"/>
    <property type="match status" value="1"/>
</dbReference>
<dbReference type="InterPro" id="IPR027417">
    <property type="entry name" value="P-loop_NTPase"/>
</dbReference>
<name>A0A1I3RK36_9BACL</name>
<evidence type="ECO:0000313" key="3">
    <source>
        <dbReference type="EMBL" id="SFJ45526.1"/>
    </source>
</evidence>
<dbReference type="SMART" id="SM00382">
    <property type="entry name" value="AAA"/>
    <property type="match status" value="1"/>
</dbReference>
<dbReference type="Proteomes" id="UP000198915">
    <property type="component" value="Unassembled WGS sequence"/>
</dbReference>
<keyword evidence="4" id="KW-1185">Reference proteome</keyword>
<accession>A0A1I3RK36</accession>
<evidence type="ECO:0000256" key="1">
    <source>
        <dbReference type="ARBA" id="ARBA00006611"/>
    </source>
</evidence>
<dbReference type="Gene3D" id="3.40.50.300">
    <property type="entry name" value="P-loop containing nucleotide triphosphate hydrolases"/>
    <property type="match status" value="1"/>
</dbReference>
<evidence type="ECO:0000313" key="4">
    <source>
        <dbReference type="Proteomes" id="UP000198915"/>
    </source>
</evidence>
<dbReference type="InterPro" id="IPR003593">
    <property type="entry name" value="AAA+_ATPase"/>
</dbReference>
<dbReference type="EMBL" id="FORT01000003">
    <property type="protein sequence ID" value="SFJ45526.1"/>
    <property type="molecule type" value="Genomic_DNA"/>
</dbReference>
<dbReference type="SUPFAM" id="SSF52540">
    <property type="entry name" value="P-loop containing nucleoside triphosphate hydrolases"/>
    <property type="match status" value="1"/>
</dbReference>
<proteinExistence type="inferred from homology"/>
<dbReference type="Pfam" id="PF00437">
    <property type="entry name" value="T2SSE"/>
    <property type="match status" value="1"/>
</dbReference>
<sequence>MALFRRKEEKHVLTEEAPRPVAAPAYHNPYIDELAEHYKSKLLRETNLERLTSLAPGEMRLAIERMVSQYMSEEKVVIPRNEKEVLLTRLINESVGLGPLEPLLADPEITEISINGHQEVYIEKKGRLELTDLKFRDEEHLRHIVDRIVAPLGRRIDESSPMVDARLKDGSRVNAVIPPISLNGTLVSIRKFRKEPYSMEDLMNFGSFDGAMCRFLQAIVEAKMNVLISGGTGSGKTTLLNAVSRSIPSYERVITIEDSAELKLDRSNCIGLEARPPNMEGRGEITIRHLVKNSLRMRPDRIIVGEVRGAEAFDMLQAMNTGHEGSLTTVHANSPQDAFTRLEGMVVMAGMELPSSIIREYIVSALDFIVQVTRLSDGTRKMVSISEVFTGLDKQVVVNEIFRFQRIGMGKKGEVLGYFTPTGKVPHSLERLRMFGIELDESMFTMGEVNKREHLYPV</sequence>
<dbReference type="Gene3D" id="3.30.450.380">
    <property type="match status" value="1"/>
</dbReference>
<feature type="domain" description="AAA+ ATPase" evidence="2">
    <location>
        <begin position="222"/>
        <end position="376"/>
    </location>
</feature>
<dbReference type="CDD" id="cd01130">
    <property type="entry name" value="VirB11-like_ATPase"/>
    <property type="match status" value="1"/>
</dbReference>
<protein>
    <submittedName>
        <fullName evidence="3">Pilus assembly protein CpaF</fullName>
    </submittedName>
</protein>
<dbReference type="InterPro" id="IPR001482">
    <property type="entry name" value="T2SS/T4SS_dom"/>
</dbReference>
<organism evidence="3 4">
    <name type="scientific">Brevibacillus centrosporus</name>
    <dbReference type="NCBI Taxonomy" id="54910"/>
    <lineage>
        <taxon>Bacteria</taxon>
        <taxon>Bacillati</taxon>
        <taxon>Bacillota</taxon>
        <taxon>Bacilli</taxon>
        <taxon>Bacillales</taxon>
        <taxon>Paenibacillaceae</taxon>
        <taxon>Brevibacillus</taxon>
    </lineage>
</organism>
<dbReference type="GO" id="GO:0016887">
    <property type="term" value="F:ATP hydrolysis activity"/>
    <property type="evidence" value="ECO:0007669"/>
    <property type="project" value="InterPro"/>
</dbReference>
<reference evidence="4" key="1">
    <citation type="submission" date="2016-10" db="EMBL/GenBank/DDBJ databases">
        <authorList>
            <person name="Varghese N."/>
            <person name="Submissions S."/>
        </authorList>
    </citation>
    <scope>NUCLEOTIDE SEQUENCE [LARGE SCALE GENOMIC DNA]</scope>
    <source>
        <strain evidence="4">OK042</strain>
    </source>
</reference>
<dbReference type="PANTHER" id="PTHR30486">
    <property type="entry name" value="TWITCHING MOTILITY PROTEIN PILT"/>
    <property type="match status" value="1"/>
</dbReference>
<dbReference type="InterPro" id="IPR050921">
    <property type="entry name" value="T4SS_GSP_E_ATPase"/>
</dbReference>
<dbReference type="AlphaFoldDB" id="A0A1I3RK36"/>
<evidence type="ECO:0000259" key="2">
    <source>
        <dbReference type="SMART" id="SM00382"/>
    </source>
</evidence>
<dbReference type="RefSeq" id="WP_092267433.1">
    <property type="nucleotide sequence ID" value="NZ_FORT01000003.1"/>
</dbReference>
<dbReference type="STRING" id="1884381.SAMN05518846_103423"/>
<gene>
    <name evidence="3" type="ORF">SAMN05518846_103423</name>
</gene>
<comment type="similarity">
    <text evidence="1">Belongs to the GSP E family.</text>
</comment>